<dbReference type="AlphaFoldDB" id="A0A1S7P5G8"/>
<dbReference type="GeneID" id="97365252"/>
<dbReference type="SUPFAM" id="SSF56601">
    <property type="entry name" value="beta-lactamase/transpeptidase-like"/>
    <property type="match status" value="1"/>
</dbReference>
<name>A0A1S7P5G8_AGRTU</name>
<evidence type="ECO:0000313" key="2">
    <source>
        <dbReference type="EMBL" id="CUX16294.1"/>
    </source>
</evidence>
<proteinExistence type="predicted"/>
<gene>
    <name evidence="2" type="ORF">AGR4C_Cc160097</name>
</gene>
<dbReference type="PANTHER" id="PTHR46825">
    <property type="entry name" value="D-ALANYL-D-ALANINE-CARBOXYPEPTIDASE/ENDOPEPTIDASE AMPH"/>
    <property type="match status" value="1"/>
</dbReference>
<protein>
    <submittedName>
        <fullName evidence="2">Penicillin binding protein</fullName>
    </submittedName>
</protein>
<sequence length="502" mass="54245">MSQQLDWNAASTLAKSFVSQWAGNEPGGAVIGFDLSGIRFAHAGGVESLSTFAPFTPKSVVRYASVTKHAFCAMVLAHADLIELDDPLGKHLPELQSPLRDVTVGQALDMSGGLPDTRECLSLLGLSVYTETKAGPLLGYLSRLTRLNFDAGSEVSYSNTGYRLVEAALERRGFRFDDFVQTQIAGPFGVFLKAPDVWNDPVDGLVPGYWKSEDNWQLSAAGLHISASGSLAGSAEALTRWLQGLMRGEGSFAGVLDRLSAERPLADGRMSEYGLGLRWSHLGDTRFVGHGGSHPGYKTYFLLDPENGTGFVVVSNREDTNGFKIALESMAALTGLPLPKPASLPDGLYVTESGPWWLEIKGSTSTFIDGDDTLYEDADGWVSSRSASSPMRLRLEGDAIVGEAGHAARCFLPVADHAVPDDLSGTWRSDEGAEFSISGSSLTMGIGPTRRSMVLKALGNGRFLFTLTDGPWTKRVCLNRLGDDRIELVSSRARMIEYYRSR</sequence>
<dbReference type="PANTHER" id="PTHR46825:SF9">
    <property type="entry name" value="BETA-LACTAMASE-RELATED DOMAIN-CONTAINING PROTEIN"/>
    <property type="match status" value="1"/>
</dbReference>
<dbReference type="InterPro" id="IPR001466">
    <property type="entry name" value="Beta-lactam-related"/>
</dbReference>
<feature type="domain" description="Beta-lactamase-related" evidence="1">
    <location>
        <begin position="22"/>
        <end position="324"/>
    </location>
</feature>
<dbReference type="RefSeq" id="WP_080866428.1">
    <property type="nucleotide sequence ID" value="NZ_LT009730.1"/>
</dbReference>
<reference evidence="2 3" key="1">
    <citation type="submission" date="2016-01" db="EMBL/GenBank/DDBJ databases">
        <authorList>
            <person name="Oliw E.H."/>
        </authorList>
    </citation>
    <scope>NUCLEOTIDE SEQUENCE [LARGE SCALE GENOMIC DNA]</scope>
    <source>
        <strain evidence="2 3">Kerr 14</strain>
    </source>
</reference>
<accession>A0A1S7P5G8</accession>
<dbReference type="Gene3D" id="3.40.710.10">
    <property type="entry name" value="DD-peptidase/beta-lactamase superfamily"/>
    <property type="match status" value="1"/>
</dbReference>
<dbReference type="Pfam" id="PF00144">
    <property type="entry name" value="Beta-lactamase"/>
    <property type="match status" value="1"/>
</dbReference>
<organism evidence="2 3">
    <name type="scientific">Agrobacterium tumefaciens str. Kerr 14</name>
    <dbReference type="NCBI Taxonomy" id="1183424"/>
    <lineage>
        <taxon>Bacteria</taxon>
        <taxon>Pseudomonadati</taxon>
        <taxon>Pseudomonadota</taxon>
        <taxon>Alphaproteobacteria</taxon>
        <taxon>Hyphomicrobiales</taxon>
        <taxon>Rhizobiaceae</taxon>
        <taxon>Rhizobium/Agrobacterium group</taxon>
        <taxon>Agrobacterium</taxon>
        <taxon>Agrobacterium tumefaciens complex</taxon>
    </lineage>
</organism>
<dbReference type="InterPro" id="IPR050491">
    <property type="entry name" value="AmpC-like"/>
</dbReference>
<evidence type="ECO:0000259" key="1">
    <source>
        <dbReference type="Pfam" id="PF00144"/>
    </source>
</evidence>
<dbReference type="InterPro" id="IPR012338">
    <property type="entry name" value="Beta-lactam/transpept-like"/>
</dbReference>
<evidence type="ECO:0000313" key="3">
    <source>
        <dbReference type="Proteomes" id="UP000191897"/>
    </source>
</evidence>
<dbReference type="EMBL" id="FBWC01000008">
    <property type="protein sequence ID" value="CUX16294.1"/>
    <property type="molecule type" value="Genomic_DNA"/>
</dbReference>
<dbReference type="Proteomes" id="UP000191897">
    <property type="component" value="Unassembled WGS sequence"/>
</dbReference>